<accession>A0A6C0LHS9</accession>
<proteinExistence type="predicted"/>
<sequence length="34" mass="4092">MIIDIIEKNKLIIYTDNDDDINDKYIKNELKSSY</sequence>
<organism evidence="1">
    <name type="scientific">viral metagenome</name>
    <dbReference type="NCBI Taxonomy" id="1070528"/>
    <lineage>
        <taxon>unclassified sequences</taxon>
        <taxon>metagenomes</taxon>
        <taxon>organismal metagenomes</taxon>
    </lineage>
</organism>
<evidence type="ECO:0000313" key="1">
    <source>
        <dbReference type="EMBL" id="QHU29408.1"/>
    </source>
</evidence>
<dbReference type="AlphaFoldDB" id="A0A6C0LHS9"/>
<dbReference type="EMBL" id="MN740489">
    <property type="protein sequence ID" value="QHU29408.1"/>
    <property type="molecule type" value="Genomic_DNA"/>
</dbReference>
<name>A0A6C0LHS9_9ZZZZ</name>
<reference evidence="1" key="1">
    <citation type="journal article" date="2020" name="Nature">
        <title>Giant virus diversity and host interactions through global metagenomics.</title>
        <authorList>
            <person name="Schulz F."/>
            <person name="Roux S."/>
            <person name="Paez-Espino D."/>
            <person name="Jungbluth S."/>
            <person name="Walsh D.A."/>
            <person name="Denef V.J."/>
            <person name="McMahon K.D."/>
            <person name="Konstantinidis K.T."/>
            <person name="Eloe-Fadrosh E.A."/>
            <person name="Kyrpides N.C."/>
            <person name="Woyke T."/>
        </authorList>
    </citation>
    <scope>NUCLEOTIDE SEQUENCE</scope>
    <source>
        <strain evidence="1">GVMAG-M-3300027804-48</strain>
    </source>
</reference>
<protein>
    <submittedName>
        <fullName evidence="1">Uncharacterized protein</fullName>
    </submittedName>
</protein>